<accession>A0A8T0NMF0</accession>
<protein>
    <submittedName>
        <fullName evidence="1">Uncharacterized protein</fullName>
    </submittedName>
</protein>
<name>A0A8T0NMF0_PANVG</name>
<evidence type="ECO:0000313" key="1">
    <source>
        <dbReference type="EMBL" id="KAG2549459.1"/>
    </source>
</evidence>
<dbReference type="EMBL" id="CM029053">
    <property type="protein sequence ID" value="KAG2549459.1"/>
    <property type="molecule type" value="Genomic_DNA"/>
</dbReference>
<reference evidence="1" key="1">
    <citation type="submission" date="2020-05" db="EMBL/GenBank/DDBJ databases">
        <title>WGS assembly of Panicum virgatum.</title>
        <authorList>
            <person name="Lovell J.T."/>
            <person name="Jenkins J."/>
            <person name="Shu S."/>
            <person name="Juenger T.E."/>
            <person name="Schmutz J."/>
        </authorList>
    </citation>
    <scope>NUCLEOTIDE SEQUENCE</scope>
    <source>
        <strain evidence="1">AP13</strain>
    </source>
</reference>
<proteinExistence type="predicted"/>
<sequence>MFLLLARVMLCFCSDIFHWSCYNAYCAGPDPFVRLHWALSGQRKIQTKFLDHQLIHVLV</sequence>
<dbReference type="AlphaFoldDB" id="A0A8T0NMF0"/>
<comment type="caution">
    <text evidence="1">The sequence shown here is derived from an EMBL/GenBank/DDBJ whole genome shotgun (WGS) entry which is preliminary data.</text>
</comment>
<keyword evidence="2" id="KW-1185">Reference proteome</keyword>
<evidence type="ECO:0000313" key="2">
    <source>
        <dbReference type="Proteomes" id="UP000823388"/>
    </source>
</evidence>
<gene>
    <name evidence="1" type="ORF">PVAP13_9KG250713</name>
</gene>
<dbReference type="Proteomes" id="UP000823388">
    <property type="component" value="Chromosome 9K"/>
</dbReference>
<organism evidence="1 2">
    <name type="scientific">Panicum virgatum</name>
    <name type="common">Blackwell switchgrass</name>
    <dbReference type="NCBI Taxonomy" id="38727"/>
    <lineage>
        <taxon>Eukaryota</taxon>
        <taxon>Viridiplantae</taxon>
        <taxon>Streptophyta</taxon>
        <taxon>Embryophyta</taxon>
        <taxon>Tracheophyta</taxon>
        <taxon>Spermatophyta</taxon>
        <taxon>Magnoliopsida</taxon>
        <taxon>Liliopsida</taxon>
        <taxon>Poales</taxon>
        <taxon>Poaceae</taxon>
        <taxon>PACMAD clade</taxon>
        <taxon>Panicoideae</taxon>
        <taxon>Panicodae</taxon>
        <taxon>Paniceae</taxon>
        <taxon>Panicinae</taxon>
        <taxon>Panicum</taxon>
        <taxon>Panicum sect. Hiantes</taxon>
    </lineage>
</organism>